<dbReference type="EMBL" id="MTSL01000037">
    <property type="protein sequence ID" value="PJF19845.1"/>
    <property type="molecule type" value="Genomic_DNA"/>
</dbReference>
<dbReference type="PROSITE" id="PS51463">
    <property type="entry name" value="P_GLUCOSE_ISOMERASE_3"/>
    <property type="match status" value="1"/>
</dbReference>
<comment type="similarity">
    <text evidence="2 10">Belongs to the GPI family.</text>
</comment>
<dbReference type="Gene3D" id="1.25.40.10">
    <property type="entry name" value="Tetratricopeptide repeat domain"/>
    <property type="match status" value="3"/>
</dbReference>
<dbReference type="GO" id="GO:0048029">
    <property type="term" value="F:monosaccharide binding"/>
    <property type="evidence" value="ECO:0007669"/>
    <property type="project" value="TreeGrafter"/>
</dbReference>
<dbReference type="InterPro" id="IPR023096">
    <property type="entry name" value="G6P_Isomerase_C"/>
</dbReference>
<sequence>MVFIRNVSRLVRPALLTRCIAPISYPTVHPVASFPSWTPTRAFHPSLATLDSQPTMTINESLGITSAPVEVNEREARFQPEIPSEKLMATLGELLEKGSAAPVAEIEQVFKILADNRDFVNSSEALNMLRKAGVAPTAEIYGSVLRSGRRTLRVREIRLLFGEELQRFGDAPNSSETLNHTTFYEPMKGILDTMKQEGIELPVSFYDDMALGLSGLQQGGLLINLAVTMEKRGIQPSTYYYNKMLYTLPRCGLDDRADVLFSRMVLNNLADQSSYIYRIGSLVYLRRVDDAEHCFRDMNKLYGMHDVACNTMINGYLHAGQIDKALKMLDTMKTSDKCKPNNVTANTFVNYYYTSAELLTAPVVLEYFASLGYPSEPVDFANLFKLFARNDQGRATKLIETFAGEGSGKKLDVSLYNAVLQAFLDRLVPGSFKSSVAKIISPTPLTITVDSLASLCLNANSEFRQIVLHMEQNGVAPNGHTYELLMRAVRSRQDNGACIEIYRRLVESPNPLQNNHRNYYLSSLIAQGDGEELRGVVKTMKDRRQLIHDYNLKKLNEMGFEMQIPRRGPRVLMMPTELSVWGRLTAHYDKEGKNLDMRTLFRTNPARFSDYSVKLSPFLLDYSKNLVTEETMRLLFELAREVGVEGKREDMFAGKPINVTENRSVLHIALRNTAGTPIMVDGQDVMPLVQAELAVMKRISEQIRNGQWVGATGKRITDVVNIGIGGSDLGPVMVCEALKHYSADLRVHFVSNIDGTHMAETLKQVVAETTLFIIVSKTFTTAETMTNAVSAKSWFLQHHPAEAVAKHFVAVSTNREAVAQFGIAEENMVQFWDWVGGRYSLWSGVGLSIMLSIGSERFTELLEGAHFMDEHFRTAPLEKNLPVILALLGIWYNNFHGAQTHAILPYEQYLHRFPAYLQQGDMESNGKSTTVNGKAVSCQTGPIIWGEPGTNGQHAFFQLIHQGTKMIPADFIAGTKSLNPIAHGMHHRMLLANCIAQTEALMVGKTAAQVDAEMAKEDPVRRNLLRTHKSFVGNHPTNTILYDCLSPYTLGALIAMYEHKIFVQGIVWDINSFDQWGVELGKQLANVVLKELETGNASTSHDASTVNLISHVLSAWN</sequence>
<dbReference type="InterPro" id="IPR001672">
    <property type="entry name" value="G6P_Isomerase"/>
</dbReference>
<keyword evidence="12" id="KW-1185">Reference proteome</keyword>
<dbReference type="InterPro" id="IPR018189">
    <property type="entry name" value="Phosphoglucose_isomerase_CS"/>
</dbReference>
<evidence type="ECO:0000313" key="11">
    <source>
        <dbReference type="EMBL" id="PJF19845.1"/>
    </source>
</evidence>
<evidence type="ECO:0000256" key="5">
    <source>
        <dbReference type="ARBA" id="ARBA00023152"/>
    </source>
</evidence>
<evidence type="ECO:0000256" key="2">
    <source>
        <dbReference type="ARBA" id="ARBA00006604"/>
    </source>
</evidence>
<dbReference type="NCBIfam" id="TIGR00756">
    <property type="entry name" value="PPR"/>
    <property type="match status" value="1"/>
</dbReference>
<dbReference type="InterPro" id="IPR035482">
    <property type="entry name" value="SIS_PGI_2"/>
</dbReference>
<dbReference type="OrthoDB" id="5831190at2759"/>
<dbReference type="GO" id="GO:0006096">
    <property type="term" value="P:glycolytic process"/>
    <property type="evidence" value="ECO:0007669"/>
    <property type="project" value="UniProtKB-UniPathway"/>
</dbReference>
<keyword evidence="6 10" id="KW-0413">Isomerase</keyword>
<dbReference type="NCBIfam" id="NF001211">
    <property type="entry name" value="PRK00179.1"/>
    <property type="match status" value="1"/>
</dbReference>
<dbReference type="InterPro" id="IPR011990">
    <property type="entry name" value="TPR-like_helical_dom_sf"/>
</dbReference>
<dbReference type="GO" id="GO:0005829">
    <property type="term" value="C:cytosol"/>
    <property type="evidence" value="ECO:0007669"/>
    <property type="project" value="TreeGrafter"/>
</dbReference>
<comment type="pathway">
    <text evidence="1 10">Carbohydrate degradation; glycolysis; D-glyceraldehyde 3-phosphate and glycerone phosphate from D-glucose: step 2/4.</text>
</comment>
<keyword evidence="4 10" id="KW-0312">Gluconeogenesis</keyword>
<evidence type="ECO:0000313" key="12">
    <source>
        <dbReference type="Proteomes" id="UP000240830"/>
    </source>
</evidence>
<evidence type="ECO:0000256" key="7">
    <source>
        <dbReference type="ARBA" id="ARBA00024178"/>
    </source>
</evidence>
<dbReference type="CDD" id="cd05015">
    <property type="entry name" value="SIS_PGI_1"/>
    <property type="match status" value="1"/>
</dbReference>
<dbReference type="Pfam" id="PF00342">
    <property type="entry name" value="PGI"/>
    <property type="match status" value="1"/>
</dbReference>
<dbReference type="Gene3D" id="3.40.50.10490">
    <property type="entry name" value="Glucose-6-phosphate isomerase like protein, domain 1"/>
    <property type="match status" value="2"/>
</dbReference>
<keyword evidence="5 10" id="KW-0324">Glycolysis</keyword>
<dbReference type="Proteomes" id="UP000240830">
    <property type="component" value="Unassembled WGS sequence"/>
</dbReference>
<evidence type="ECO:0000256" key="10">
    <source>
        <dbReference type="RuleBase" id="RU000612"/>
    </source>
</evidence>
<organism evidence="11 12">
    <name type="scientific">Paramicrosporidium saccamoebae</name>
    <dbReference type="NCBI Taxonomy" id="1246581"/>
    <lineage>
        <taxon>Eukaryota</taxon>
        <taxon>Fungi</taxon>
        <taxon>Fungi incertae sedis</taxon>
        <taxon>Cryptomycota</taxon>
        <taxon>Cryptomycota incertae sedis</taxon>
        <taxon>Paramicrosporidium</taxon>
    </lineage>
</organism>
<comment type="caution">
    <text evidence="11">The sequence shown here is derived from an EMBL/GenBank/DDBJ whole genome shotgun (WGS) entry which is preliminary data.</text>
</comment>
<evidence type="ECO:0000256" key="3">
    <source>
        <dbReference type="ARBA" id="ARBA00011952"/>
    </source>
</evidence>
<dbReference type="EC" id="5.3.1.9" evidence="3 10"/>
<reference evidence="11 12" key="1">
    <citation type="submission" date="2016-10" db="EMBL/GenBank/DDBJ databases">
        <title>The genome of Paramicrosporidium saccamoebae is the missing link in understanding Cryptomycota and Microsporidia evolution.</title>
        <authorList>
            <person name="Quandt C.A."/>
            <person name="Beaudet D."/>
            <person name="Corsaro D."/>
            <person name="Michel R."/>
            <person name="Corradi N."/>
            <person name="James T."/>
        </authorList>
    </citation>
    <scope>NUCLEOTIDE SEQUENCE [LARGE SCALE GENOMIC DNA]</scope>
    <source>
        <strain evidence="11 12">KSL3</strain>
    </source>
</reference>
<name>A0A2H9TQ18_9FUNG</name>
<gene>
    <name evidence="11" type="ORF">PSACC_00346</name>
</gene>
<dbReference type="CDD" id="cd05016">
    <property type="entry name" value="SIS_PGI_2"/>
    <property type="match status" value="1"/>
</dbReference>
<dbReference type="PANTHER" id="PTHR11469">
    <property type="entry name" value="GLUCOSE-6-PHOSPHATE ISOMERASE"/>
    <property type="match status" value="1"/>
</dbReference>
<evidence type="ECO:0000256" key="8">
    <source>
        <dbReference type="ARBA" id="ARBA00029321"/>
    </source>
</evidence>
<evidence type="ECO:0000256" key="1">
    <source>
        <dbReference type="ARBA" id="ARBA00004926"/>
    </source>
</evidence>
<proteinExistence type="inferred from homology"/>
<evidence type="ECO:0000256" key="9">
    <source>
        <dbReference type="PROSITE-ProRule" id="PRU00708"/>
    </source>
</evidence>
<dbReference type="HAMAP" id="MF_00473">
    <property type="entry name" value="G6P_isomerase"/>
    <property type="match status" value="1"/>
</dbReference>
<dbReference type="InterPro" id="IPR035476">
    <property type="entry name" value="SIS_PGI_1"/>
</dbReference>
<protein>
    <recommendedName>
        <fullName evidence="3 10">Glucose-6-phosphate isomerase</fullName>
        <ecNumber evidence="3 10">5.3.1.9</ecNumber>
    </recommendedName>
</protein>
<comment type="catalytic activity">
    <reaction evidence="8 10">
        <text>alpha-D-glucose 6-phosphate = beta-D-fructose 6-phosphate</text>
        <dbReference type="Rhea" id="RHEA:11816"/>
        <dbReference type="ChEBI" id="CHEBI:57634"/>
        <dbReference type="ChEBI" id="CHEBI:58225"/>
        <dbReference type="EC" id="5.3.1.9"/>
    </reaction>
</comment>
<dbReference type="SUPFAM" id="SSF53697">
    <property type="entry name" value="SIS domain"/>
    <property type="match status" value="1"/>
</dbReference>
<dbReference type="GO" id="GO:0097367">
    <property type="term" value="F:carbohydrate derivative binding"/>
    <property type="evidence" value="ECO:0007669"/>
    <property type="project" value="InterPro"/>
</dbReference>
<dbReference type="PANTHER" id="PTHR11469:SF1">
    <property type="entry name" value="GLUCOSE-6-PHOSPHATE ISOMERASE"/>
    <property type="match status" value="1"/>
</dbReference>
<accession>A0A2H9TQ18</accession>
<dbReference type="GO" id="GO:0006094">
    <property type="term" value="P:gluconeogenesis"/>
    <property type="evidence" value="ECO:0007669"/>
    <property type="project" value="UniProtKB-KW"/>
</dbReference>
<dbReference type="GO" id="GO:0004347">
    <property type="term" value="F:glucose-6-phosphate isomerase activity"/>
    <property type="evidence" value="ECO:0007669"/>
    <property type="project" value="UniProtKB-EC"/>
</dbReference>
<evidence type="ECO:0000256" key="4">
    <source>
        <dbReference type="ARBA" id="ARBA00022432"/>
    </source>
</evidence>
<evidence type="ECO:0000256" key="6">
    <source>
        <dbReference type="ARBA" id="ARBA00023235"/>
    </source>
</evidence>
<feature type="repeat" description="PPR" evidence="9">
    <location>
        <begin position="305"/>
        <end position="339"/>
    </location>
</feature>
<dbReference type="Gene3D" id="1.10.1390.10">
    <property type="match status" value="1"/>
</dbReference>
<dbReference type="AlphaFoldDB" id="A0A2H9TQ18"/>
<dbReference type="PROSITE" id="PS00174">
    <property type="entry name" value="P_GLUCOSE_ISOMERASE_2"/>
    <property type="match status" value="1"/>
</dbReference>
<dbReference type="Pfam" id="PF13041">
    <property type="entry name" value="PPR_2"/>
    <property type="match status" value="1"/>
</dbReference>
<dbReference type="InterPro" id="IPR046348">
    <property type="entry name" value="SIS_dom_sf"/>
</dbReference>
<dbReference type="PRINTS" id="PR00662">
    <property type="entry name" value="G6PISOMERASE"/>
</dbReference>
<dbReference type="PROSITE" id="PS51375">
    <property type="entry name" value="PPR"/>
    <property type="match status" value="1"/>
</dbReference>
<dbReference type="UniPathway" id="UPA00109">
    <property type="reaction ID" value="UER00181"/>
</dbReference>
<dbReference type="FunFam" id="3.40.50.10490:FF:000004">
    <property type="entry name" value="Glucose-6-phosphate isomerase"/>
    <property type="match status" value="1"/>
</dbReference>
<dbReference type="STRING" id="1246581.A0A2H9TQ18"/>
<dbReference type="InterPro" id="IPR002885">
    <property type="entry name" value="PPR_rpt"/>
</dbReference>
<comment type="function">
    <text evidence="7">In the cytoplasm, catalyzes the conversion of glucose-6-phosphate to fructose-6-phosphate, the second step in glycolysis, and the reverse reaction during gluconeogenesis.</text>
</comment>
<dbReference type="GO" id="GO:0051156">
    <property type="term" value="P:glucose 6-phosphate metabolic process"/>
    <property type="evidence" value="ECO:0007669"/>
    <property type="project" value="TreeGrafter"/>
</dbReference>